<dbReference type="GO" id="GO:0006298">
    <property type="term" value="P:mismatch repair"/>
    <property type="evidence" value="ECO:0007669"/>
    <property type="project" value="InterPro"/>
</dbReference>
<dbReference type="InterPro" id="IPR027417">
    <property type="entry name" value="P-loop_NTPase"/>
</dbReference>
<dbReference type="InterPro" id="IPR000432">
    <property type="entry name" value="DNA_mismatch_repair_MutS_C"/>
</dbReference>
<dbReference type="InterPro" id="IPR045076">
    <property type="entry name" value="MutS"/>
</dbReference>
<dbReference type="AlphaFoldDB" id="A0A921LDQ1"/>
<keyword evidence="4" id="KW-0812">Transmembrane</keyword>
<evidence type="ECO:0000256" key="3">
    <source>
        <dbReference type="ARBA" id="ARBA00023125"/>
    </source>
</evidence>
<dbReference type="SMART" id="SM00534">
    <property type="entry name" value="MUTSac"/>
    <property type="match status" value="1"/>
</dbReference>
<evidence type="ECO:0000256" key="1">
    <source>
        <dbReference type="ARBA" id="ARBA00022741"/>
    </source>
</evidence>
<dbReference type="GO" id="GO:0140664">
    <property type="term" value="F:ATP-dependent DNA damage sensor activity"/>
    <property type="evidence" value="ECO:0007669"/>
    <property type="project" value="InterPro"/>
</dbReference>
<sequence>MEGFAVVAGIVIVTVLVSSYNHRARRKWRQEKMLASFGKKPEEADISFEQIRILWEKTKEENGLDDITWNDLDMDTVFGRINTCVSWAGEQYLYKSMRDMDADPERLASLEEKITWFGHHEKERQEMQLCLSELGKREDSYYVPDFVTEPEAFELEHAWLYRGLQVLLLASLLWGIAGGLLFMDARMFSPFIILFLVNMCVYALKRSRYEINLAIIAAVQSLVSLAGKLAENEKICQGKSRESFKGTKKTAAKLNRVLKVLRKRQQSQYSTDVTELISVYVKGAFLVDFVHYNRALKEVKSHRKEVLQILFLVGELDMAVCAASFRQSLPLWCIPEFTEEKEIVLKALYNPLIDEPVYNDLELRKGCIITGSNASGKSTFIKAAAISAALAVSIHTCAAASARLCPVDVYTSIAIRDDLLAGESYFIKEIRSMERIIRQVDTGRPVLAVIDEILRGTNTRERIAASTAVLRYLREKGCLVIAATHDLEIAENLVSQTEDYEGFYFCEETYEKGLTFDYKIHPGICRQTNAVRLLEVFGFPEQIIRDARKSLDTERR</sequence>
<feature type="transmembrane region" description="Helical" evidence="4">
    <location>
        <begin position="187"/>
        <end position="204"/>
    </location>
</feature>
<dbReference type="Gene3D" id="3.40.50.300">
    <property type="entry name" value="P-loop containing nucleotide triphosphate hydrolases"/>
    <property type="match status" value="1"/>
</dbReference>
<feature type="transmembrane region" description="Helical" evidence="4">
    <location>
        <begin position="6"/>
        <end position="23"/>
    </location>
</feature>
<dbReference type="GO" id="GO:0005524">
    <property type="term" value="F:ATP binding"/>
    <property type="evidence" value="ECO:0007669"/>
    <property type="project" value="UniProtKB-KW"/>
</dbReference>
<evidence type="ECO:0000313" key="6">
    <source>
        <dbReference type="EMBL" id="HJF93759.1"/>
    </source>
</evidence>
<keyword evidence="2" id="KW-0067">ATP-binding</keyword>
<dbReference type="PANTHER" id="PTHR11361:SF152">
    <property type="entry name" value="DNA MISMATCH REPAIR PROTEIN"/>
    <property type="match status" value="1"/>
</dbReference>
<dbReference type="Pfam" id="PF00488">
    <property type="entry name" value="MutS_V"/>
    <property type="match status" value="1"/>
</dbReference>
<dbReference type="EMBL" id="DYVY01000052">
    <property type="protein sequence ID" value="HJF93759.1"/>
    <property type="molecule type" value="Genomic_DNA"/>
</dbReference>
<reference evidence="6" key="1">
    <citation type="journal article" date="2021" name="PeerJ">
        <title>Extensive microbial diversity within the chicken gut microbiome revealed by metagenomics and culture.</title>
        <authorList>
            <person name="Gilroy R."/>
            <person name="Ravi A."/>
            <person name="Getino M."/>
            <person name="Pursley I."/>
            <person name="Horton D.L."/>
            <person name="Alikhan N.F."/>
            <person name="Baker D."/>
            <person name="Gharbi K."/>
            <person name="Hall N."/>
            <person name="Watson M."/>
            <person name="Adriaenssens E.M."/>
            <person name="Foster-Nyarko E."/>
            <person name="Jarju S."/>
            <person name="Secka A."/>
            <person name="Antonio M."/>
            <person name="Oren A."/>
            <person name="Chaudhuri R.R."/>
            <person name="La Ragione R."/>
            <person name="Hildebrand F."/>
            <person name="Pallen M.J."/>
        </authorList>
    </citation>
    <scope>NUCLEOTIDE SEQUENCE</scope>
    <source>
        <strain evidence="6">ChiSjej5B23-16112</strain>
    </source>
</reference>
<dbReference type="GO" id="GO:0005829">
    <property type="term" value="C:cytosol"/>
    <property type="evidence" value="ECO:0007669"/>
    <property type="project" value="TreeGrafter"/>
</dbReference>
<evidence type="ECO:0000256" key="4">
    <source>
        <dbReference type="SAM" id="Phobius"/>
    </source>
</evidence>
<accession>A0A921LDQ1</accession>
<dbReference type="PANTHER" id="PTHR11361">
    <property type="entry name" value="DNA MISMATCH REPAIR PROTEIN MUTS FAMILY MEMBER"/>
    <property type="match status" value="1"/>
</dbReference>
<organism evidence="6 7">
    <name type="scientific">Lachnoclostridium phocaeense</name>
    <dbReference type="NCBI Taxonomy" id="1871021"/>
    <lineage>
        <taxon>Bacteria</taxon>
        <taxon>Bacillati</taxon>
        <taxon>Bacillota</taxon>
        <taxon>Clostridia</taxon>
        <taxon>Lachnospirales</taxon>
        <taxon>Lachnospiraceae</taxon>
    </lineage>
</organism>
<evidence type="ECO:0000256" key="2">
    <source>
        <dbReference type="ARBA" id="ARBA00022840"/>
    </source>
</evidence>
<proteinExistence type="predicted"/>
<dbReference type="GO" id="GO:0030983">
    <property type="term" value="F:mismatched DNA binding"/>
    <property type="evidence" value="ECO:0007669"/>
    <property type="project" value="InterPro"/>
</dbReference>
<dbReference type="SUPFAM" id="SSF52540">
    <property type="entry name" value="P-loop containing nucleoside triphosphate hydrolases"/>
    <property type="match status" value="1"/>
</dbReference>
<feature type="transmembrane region" description="Helical" evidence="4">
    <location>
        <begin position="159"/>
        <end position="181"/>
    </location>
</feature>
<feature type="domain" description="DNA mismatch repair proteins mutS family" evidence="5">
    <location>
        <begin position="364"/>
        <end position="552"/>
    </location>
</feature>
<reference evidence="6" key="2">
    <citation type="submission" date="2021-09" db="EMBL/GenBank/DDBJ databases">
        <authorList>
            <person name="Gilroy R."/>
        </authorList>
    </citation>
    <scope>NUCLEOTIDE SEQUENCE</scope>
    <source>
        <strain evidence="6">ChiSjej5B23-16112</strain>
    </source>
</reference>
<keyword evidence="4" id="KW-0472">Membrane</keyword>
<comment type="caution">
    <text evidence="6">The sequence shown here is derived from an EMBL/GenBank/DDBJ whole genome shotgun (WGS) entry which is preliminary data.</text>
</comment>
<name>A0A921LDQ1_9FIRM</name>
<keyword evidence="3" id="KW-0238">DNA-binding</keyword>
<protein>
    <recommendedName>
        <fullName evidence="5">DNA mismatch repair proteins mutS family domain-containing protein</fullName>
    </recommendedName>
</protein>
<evidence type="ECO:0000259" key="5">
    <source>
        <dbReference type="SMART" id="SM00534"/>
    </source>
</evidence>
<dbReference type="Proteomes" id="UP000769156">
    <property type="component" value="Unassembled WGS sequence"/>
</dbReference>
<evidence type="ECO:0000313" key="7">
    <source>
        <dbReference type="Proteomes" id="UP000769156"/>
    </source>
</evidence>
<keyword evidence="4" id="KW-1133">Transmembrane helix</keyword>
<keyword evidence="1" id="KW-0547">Nucleotide-binding</keyword>
<gene>
    <name evidence="6" type="ORF">K8V82_03100</name>
</gene>